<evidence type="ECO:0000313" key="2">
    <source>
        <dbReference type="Proteomes" id="UP000183954"/>
    </source>
</evidence>
<protein>
    <submittedName>
        <fullName evidence="1">Uncharacterized protein</fullName>
    </submittedName>
</protein>
<gene>
    <name evidence="1" type="ORF">SAMN02746098_05343</name>
</gene>
<dbReference type="EMBL" id="FQXJ01000047">
    <property type="protein sequence ID" value="SHJ20738.1"/>
    <property type="molecule type" value="Genomic_DNA"/>
</dbReference>
<keyword evidence="2" id="KW-1185">Reference proteome</keyword>
<reference evidence="2" key="1">
    <citation type="submission" date="2016-11" db="EMBL/GenBank/DDBJ databases">
        <authorList>
            <person name="Varghese N."/>
            <person name="Submissions S."/>
        </authorList>
    </citation>
    <scope>NUCLEOTIDE SEQUENCE [LARGE SCALE GENOMIC DNA]</scope>
    <source>
        <strain evidence="2">DSM 15449</strain>
    </source>
</reference>
<accession>A0A1M6HEX2</accession>
<name>A0A1M6HEX2_9FIRM</name>
<organism evidence="1 2">
    <name type="scientific">Desulfosporosinus lacus DSM 15449</name>
    <dbReference type="NCBI Taxonomy" id="1121420"/>
    <lineage>
        <taxon>Bacteria</taxon>
        <taxon>Bacillati</taxon>
        <taxon>Bacillota</taxon>
        <taxon>Clostridia</taxon>
        <taxon>Eubacteriales</taxon>
        <taxon>Desulfitobacteriaceae</taxon>
        <taxon>Desulfosporosinus</taxon>
    </lineage>
</organism>
<evidence type="ECO:0000313" key="1">
    <source>
        <dbReference type="EMBL" id="SHJ20738.1"/>
    </source>
</evidence>
<dbReference type="AlphaFoldDB" id="A0A1M6HEX2"/>
<dbReference type="Proteomes" id="UP000183954">
    <property type="component" value="Unassembled WGS sequence"/>
</dbReference>
<dbReference type="RefSeq" id="WP_073033605.1">
    <property type="nucleotide sequence ID" value="NZ_FQXJ01000047.1"/>
</dbReference>
<proteinExistence type="predicted"/>
<sequence length="102" mass="11666">MRVVAKNIKYWSNTCDRKSMAEEVAQGVNEIYDNLQKGEVGKISRNLDLQATAENRSFVTISSEDFWADGQWLSYWEERMKAFGVVVQPEGLIMNNKGNSNE</sequence>